<dbReference type="GeneID" id="64963591"/>
<reference evidence="1" key="2">
    <citation type="submission" date="2021-02" db="EMBL/GenBank/DDBJ databases">
        <title>Aspergillus luchuensis mut. kawachii IFO 4304 genome sequence.</title>
        <authorList>
            <person name="Mori K."/>
            <person name="Kadooka C."/>
            <person name="Goto M."/>
            <person name="Futagami T."/>
        </authorList>
    </citation>
    <scope>NUCLEOTIDE SEQUENCE</scope>
    <source>
        <strain evidence="1">IFO 4308</strain>
    </source>
</reference>
<evidence type="ECO:0000313" key="2">
    <source>
        <dbReference type="Proteomes" id="UP000661280"/>
    </source>
</evidence>
<proteinExistence type="predicted"/>
<sequence length="204" mass="22991">MDGKLAGALDDGKIIIYSVSRAFEIVYQPVRHASPRTVRGPTDRVEGKAILTGQRKSRTFPSQPTASQILASSTFESHLLRREFFPWRPGESGQSIEQKGESLMVNYNYVRCDKSGLKQTSRLLSRETASTLIPPGSLVLLRVFHSSFLACRKLHYFMQAVMDTTQHVLSFIGAPNLDMSFEAVRLAWTLLELSRGLANYWKRP</sequence>
<gene>
    <name evidence="1" type="ORF">AKAW2_60534A</name>
</gene>
<dbReference type="RefSeq" id="XP_041546032.1">
    <property type="nucleotide sequence ID" value="XM_041692671.1"/>
</dbReference>
<dbReference type="Proteomes" id="UP000661280">
    <property type="component" value="Chromosome 6"/>
</dbReference>
<evidence type="ECO:0000313" key="1">
    <source>
        <dbReference type="EMBL" id="BCS02270.1"/>
    </source>
</evidence>
<protein>
    <submittedName>
        <fullName evidence="1">Uncharacterized protein</fullName>
    </submittedName>
</protein>
<dbReference type="AlphaFoldDB" id="A0A7R7WGG6"/>
<organism evidence="1 2">
    <name type="scientific">Aspergillus kawachii</name>
    <name type="common">White koji mold</name>
    <name type="synonym">Aspergillus awamori var. kawachi</name>
    <dbReference type="NCBI Taxonomy" id="1069201"/>
    <lineage>
        <taxon>Eukaryota</taxon>
        <taxon>Fungi</taxon>
        <taxon>Dikarya</taxon>
        <taxon>Ascomycota</taxon>
        <taxon>Pezizomycotina</taxon>
        <taxon>Eurotiomycetes</taxon>
        <taxon>Eurotiomycetidae</taxon>
        <taxon>Eurotiales</taxon>
        <taxon>Aspergillaceae</taxon>
        <taxon>Aspergillus</taxon>
        <taxon>Aspergillus subgen. Circumdati</taxon>
    </lineage>
</organism>
<dbReference type="KEGG" id="aluc:AKAW2_60534A"/>
<keyword evidence="2" id="KW-1185">Reference proteome</keyword>
<dbReference type="EMBL" id="AP024430">
    <property type="protein sequence ID" value="BCS02270.1"/>
    <property type="molecule type" value="Genomic_DNA"/>
</dbReference>
<name>A0A7R7WGG6_ASPKA</name>
<accession>A0A7R7WGG6</accession>
<reference evidence="1" key="1">
    <citation type="submission" date="2021-01" db="EMBL/GenBank/DDBJ databases">
        <authorList>
            <consortium name="Aspergillus luchuensis mut. kawachii IFO 4304 genome sequencing consortium"/>
            <person name="Kazuki M."/>
            <person name="Futagami T."/>
        </authorList>
    </citation>
    <scope>NUCLEOTIDE SEQUENCE</scope>
    <source>
        <strain evidence="1">IFO 4308</strain>
    </source>
</reference>